<gene>
    <name evidence="1" type="ORF">AKAME5_001931100</name>
</gene>
<evidence type="ECO:0000313" key="2">
    <source>
        <dbReference type="Proteomes" id="UP001279410"/>
    </source>
</evidence>
<protein>
    <submittedName>
        <fullName evidence="1">Adenylate cyclase type 8-like isoform X1</fullName>
    </submittedName>
</protein>
<dbReference type="EMBL" id="BRZM01000122">
    <property type="protein sequence ID" value="GLD67988.1"/>
    <property type="molecule type" value="Genomic_DNA"/>
</dbReference>
<sequence>MGDGDGKDDEHGMLENGDCEAARQASDITFSTNINPAPGLRKKQLLWQNAVRNIIDQHNLYSLRLAGGLERGRHRITVTDAYIADINRQIRNKASRGVFWQKRRSSAARIHPTTPRISAAAQTKYDSLGDADFFVSWGSTVRGVFIPALQHTFK</sequence>
<dbReference type="AlphaFoldDB" id="A0AAD3N8Z8"/>
<reference evidence="1" key="1">
    <citation type="submission" date="2022-08" db="EMBL/GenBank/DDBJ databases">
        <title>Genome sequencing of akame (Lates japonicus).</title>
        <authorList>
            <person name="Hashiguchi Y."/>
            <person name="Takahashi H."/>
        </authorList>
    </citation>
    <scope>NUCLEOTIDE SEQUENCE</scope>
    <source>
        <strain evidence="1">Kochi</strain>
    </source>
</reference>
<comment type="caution">
    <text evidence="1">The sequence shown here is derived from an EMBL/GenBank/DDBJ whole genome shotgun (WGS) entry which is preliminary data.</text>
</comment>
<dbReference type="Proteomes" id="UP001279410">
    <property type="component" value="Unassembled WGS sequence"/>
</dbReference>
<name>A0AAD3N8Z8_LATJO</name>
<proteinExistence type="predicted"/>
<accession>A0AAD3N8Z8</accession>
<keyword evidence="2" id="KW-1185">Reference proteome</keyword>
<organism evidence="1 2">
    <name type="scientific">Lates japonicus</name>
    <name type="common">Japanese lates</name>
    <dbReference type="NCBI Taxonomy" id="270547"/>
    <lineage>
        <taxon>Eukaryota</taxon>
        <taxon>Metazoa</taxon>
        <taxon>Chordata</taxon>
        <taxon>Craniata</taxon>
        <taxon>Vertebrata</taxon>
        <taxon>Euteleostomi</taxon>
        <taxon>Actinopterygii</taxon>
        <taxon>Neopterygii</taxon>
        <taxon>Teleostei</taxon>
        <taxon>Neoteleostei</taxon>
        <taxon>Acanthomorphata</taxon>
        <taxon>Carangaria</taxon>
        <taxon>Carangaria incertae sedis</taxon>
        <taxon>Centropomidae</taxon>
        <taxon>Lates</taxon>
    </lineage>
</organism>
<evidence type="ECO:0000313" key="1">
    <source>
        <dbReference type="EMBL" id="GLD67988.1"/>
    </source>
</evidence>